<protein>
    <submittedName>
        <fullName evidence="3">Uncharacterized protein</fullName>
    </submittedName>
</protein>
<reference evidence="3" key="1">
    <citation type="journal article" date="2018" name="Genome Biol. Evol.">
        <title>Genomics and development of Lentinus tigrinus, a white-rot wood-decaying mushroom with dimorphic fruiting bodies.</title>
        <authorList>
            <person name="Wu B."/>
            <person name="Xu Z."/>
            <person name="Knudson A."/>
            <person name="Carlson A."/>
            <person name="Chen N."/>
            <person name="Kovaka S."/>
            <person name="LaButti K."/>
            <person name="Lipzen A."/>
            <person name="Pennachio C."/>
            <person name="Riley R."/>
            <person name="Schakwitz W."/>
            <person name="Umezawa K."/>
            <person name="Ohm R.A."/>
            <person name="Grigoriev I.V."/>
            <person name="Nagy L.G."/>
            <person name="Gibbons J."/>
            <person name="Hibbett D."/>
        </authorList>
    </citation>
    <scope>NUCLEOTIDE SEQUENCE [LARGE SCALE GENOMIC DNA]</scope>
    <source>
        <strain evidence="3">ALCF2SS1-6</strain>
    </source>
</reference>
<evidence type="ECO:0000256" key="1">
    <source>
        <dbReference type="SAM" id="MobiDB-lite"/>
    </source>
</evidence>
<feature type="region of interest" description="Disordered" evidence="1">
    <location>
        <begin position="234"/>
        <end position="266"/>
    </location>
</feature>
<dbReference type="OrthoDB" id="2757360at2759"/>
<dbReference type="AlphaFoldDB" id="A0A5C2S5R8"/>
<keyword evidence="2" id="KW-1133">Transmembrane helix</keyword>
<keyword evidence="2" id="KW-0472">Membrane</keyword>
<feature type="compositionally biased region" description="Acidic residues" evidence="1">
    <location>
        <begin position="111"/>
        <end position="126"/>
    </location>
</feature>
<dbReference type="Proteomes" id="UP000313359">
    <property type="component" value="Unassembled WGS sequence"/>
</dbReference>
<feature type="region of interest" description="Disordered" evidence="1">
    <location>
        <begin position="97"/>
        <end position="143"/>
    </location>
</feature>
<evidence type="ECO:0000313" key="4">
    <source>
        <dbReference type="Proteomes" id="UP000313359"/>
    </source>
</evidence>
<evidence type="ECO:0000256" key="2">
    <source>
        <dbReference type="SAM" id="Phobius"/>
    </source>
</evidence>
<feature type="compositionally biased region" description="Gly residues" evidence="1">
    <location>
        <begin position="131"/>
        <end position="140"/>
    </location>
</feature>
<dbReference type="EMBL" id="ML122275">
    <property type="protein sequence ID" value="RPD58389.1"/>
    <property type="molecule type" value="Genomic_DNA"/>
</dbReference>
<evidence type="ECO:0000313" key="3">
    <source>
        <dbReference type="EMBL" id="RPD58389.1"/>
    </source>
</evidence>
<keyword evidence="2" id="KW-0812">Transmembrane</keyword>
<proteinExistence type="predicted"/>
<accession>A0A5C2S5R8</accession>
<gene>
    <name evidence="3" type="ORF">L227DRAFT_654776</name>
</gene>
<sequence length="402" mass="44344">MSPIRTRARAARRGQENIHMLAPEAAGKTPQAIKTASLKKYPGTPHTTRTAAPRKIARRNTIFVIEQGGKQRQILADRRLQINVVQARDLALQERRKTIQPASYVPKPDDSPESPEEDRSDVELDADSVGAGQGQGQGQGGEERHVHWTDGIRNRAGTVILPARVPEPTNLRTPRPMRRQTSFPRSILHVPVYRDSPVTPRRPASSTPYRARSSIRSATTVFDFSLPGITMRTRECSRSRSGPLVMDADLTPTGSEERPFILDDTPRGFNMLTTHTLGLGEGSSAHNTGNNEASSSGISLATTTRNARHLLSTASATVKYPSLHDELAVALKRRTTTQDAISGALTDDAAMDDSADALQVPARMHFRLFRLPQNRVDRCFVIFSLVYFSIAIPMLLRIYGFV</sequence>
<name>A0A5C2S5R8_9APHY</name>
<feature type="compositionally biased region" description="Basic and acidic residues" evidence="1">
    <location>
        <begin position="255"/>
        <end position="266"/>
    </location>
</feature>
<feature type="transmembrane region" description="Helical" evidence="2">
    <location>
        <begin position="379"/>
        <end position="399"/>
    </location>
</feature>
<keyword evidence="4" id="KW-1185">Reference proteome</keyword>
<organism evidence="3 4">
    <name type="scientific">Lentinus tigrinus ALCF2SS1-6</name>
    <dbReference type="NCBI Taxonomy" id="1328759"/>
    <lineage>
        <taxon>Eukaryota</taxon>
        <taxon>Fungi</taxon>
        <taxon>Dikarya</taxon>
        <taxon>Basidiomycota</taxon>
        <taxon>Agaricomycotina</taxon>
        <taxon>Agaricomycetes</taxon>
        <taxon>Polyporales</taxon>
        <taxon>Polyporaceae</taxon>
        <taxon>Lentinus</taxon>
    </lineage>
</organism>